<evidence type="ECO:0000256" key="2">
    <source>
        <dbReference type="ARBA" id="ARBA00012438"/>
    </source>
</evidence>
<evidence type="ECO:0000313" key="13">
    <source>
        <dbReference type="EMBL" id="OLF18390.1"/>
    </source>
</evidence>
<evidence type="ECO:0000256" key="9">
    <source>
        <dbReference type="SAM" id="Phobius"/>
    </source>
</evidence>
<evidence type="ECO:0000256" key="6">
    <source>
        <dbReference type="ARBA" id="ARBA00022777"/>
    </source>
</evidence>
<dbReference type="Gene3D" id="1.20.5.1930">
    <property type="match status" value="1"/>
</dbReference>
<feature type="domain" description="Signal transduction histidine kinase subgroup 3 dimerisation and phosphoacceptor" evidence="11">
    <location>
        <begin position="175"/>
        <end position="240"/>
    </location>
</feature>
<keyword evidence="9" id="KW-0812">Transmembrane</keyword>
<keyword evidence="14" id="KW-1185">Reference proteome</keyword>
<protein>
    <recommendedName>
        <fullName evidence="2">histidine kinase</fullName>
        <ecNumber evidence="2">2.7.13.3</ecNumber>
    </recommendedName>
</protein>
<evidence type="ECO:0000256" key="3">
    <source>
        <dbReference type="ARBA" id="ARBA00022553"/>
    </source>
</evidence>
<feature type="transmembrane region" description="Helical" evidence="9">
    <location>
        <begin position="35"/>
        <end position="51"/>
    </location>
</feature>
<feature type="domain" description="Histidine kinase/HSP90-like ATPase" evidence="10">
    <location>
        <begin position="286"/>
        <end position="377"/>
    </location>
</feature>
<keyword evidence="5" id="KW-0547">Nucleotide-binding</keyword>
<accession>A0A1Q8CVK0</accession>
<reference evidence="13 14" key="1">
    <citation type="submission" date="2016-12" db="EMBL/GenBank/DDBJ databases">
        <title>The draft genome sequence of Actinophytocola sp. 11-183.</title>
        <authorList>
            <person name="Wang W."/>
            <person name="Yuan L."/>
        </authorList>
    </citation>
    <scope>NUCLEOTIDE SEQUENCE [LARGE SCALE GENOMIC DNA]</scope>
    <source>
        <strain evidence="13 14">11-183</strain>
    </source>
</reference>
<evidence type="ECO:0000259" key="11">
    <source>
        <dbReference type="Pfam" id="PF07730"/>
    </source>
</evidence>
<evidence type="ECO:0000313" key="14">
    <source>
        <dbReference type="Proteomes" id="UP000185596"/>
    </source>
</evidence>
<organism evidence="13 14">
    <name type="scientific">Actinophytocola xanthii</name>
    <dbReference type="NCBI Taxonomy" id="1912961"/>
    <lineage>
        <taxon>Bacteria</taxon>
        <taxon>Bacillati</taxon>
        <taxon>Actinomycetota</taxon>
        <taxon>Actinomycetes</taxon>
        <taxon>Pseudonocardiales</taxon>
        <taxon>Pseudonocardiaceae</taxon>
    </lineage>
</organism>
<comment type="catalytic activity">
    <reaction evidence="1">
        <text>ATP + protein L-histidine = ADP + protein N-phospho-L-histidine.</text>
        <dbReference type="EC" id="2.7.13.3"/>
    </reaction>
</comment>
<dbReference type="Pfam" id="PF02518">
    <property type="entry name" value="HATPase_c"/>
    <property type="match status" value="1"/>
</dbReference>
<keyword evidence="3" id="KW-0597">Phosphoprotein</keyword>
<keyword evidence="9" id="KW-0472">Membrane</keyword>
<gene>
    <name evidence="13" type="ORF">BU204_06740</name>
</gene>
<keyword evidence="7" id="KW-0067">ATP-binding</keyword>
<dbReference type="PANTHER" id="PTHR24421">
    <property type="entry name" value="NITRATE/NITRITE SENSOR PROTEIN NARX-RELATED"/>
    <property type="match status" value="1"/>
</dbReference>
<dbReference type="AlphaFoldDB" id="A0A1Q8CVK0"/>
<proteinExistence type="predicted"/>
<keyword evidence="4" id="KW-0808">Transferase</keyword>
<evidence type="ECO:0000256" key="8">
    <source>
        <dbReference type="ARBA" id="ARBA00023012"/>
    </source>
</evidence>
<dbReference type="InterPro" id="IPR003594">
    <property type="entry name" value="HATPase_dom"/>
</dbReference>
<dbReference type="STRING" id="1912961.BU204_06740"/>
<dbReference type="GO" id="GO:0000155">
    <property type="term" value="F:phosphorelay sensor kinase activity"/>
    <property type="evidence" value="ECO:0007669"/>
    <property type="project" value="InterPro"/>
</dbReference>
<dbReference type="EC" id="2.7.13.3" evidence="2"/>
<keyword evidence="8" id="KW-0902">Two-component regulatory system</keyword>
<evidence type="ECO:0000256" key="1">
    <source>
        <dbReference type="ARBA" id="ARBA00000085"/>
    </source>
</evidence>
<evidence type="ECO:0000256" key="7">
    <source>
        <dbReference type="ARBA" id="ARBA00022840"/>
    </source>
</evidence>
<dbReference type="Gene3D" id="3.30.565.10">
    <property type="entry name" value="Histidine kinase-like ATPase, C-terminal domain"/>
    <property type="match status" value="1"/>
</dbReference>
<dbReference type="Pfam" id="PF23539">
    <property type="entry name" value="DUF7134"/>
    <property type="match status" value="1"/>
</dbReference>
<evidence type="ECO:0000259" key="12">
    <source>
        <dbReference type="Pfam" id="PF23539"/>
    </source>
</evidence>
<feature type="domain" description="DUF7134" evidence="12">
    <location>
        <begin position="12"/>
        <end position="147"/>
    </location>
</feature>
<dbReference type="RefSeq" id="WP_075124825.1">
    <property type="nucleotide sequence ID" value="NZ_MSIE01000008.1"/>
</dbReference>
<comment type="caution">
    <text evidence="13">The sequence shown here is derived from an EMBL/GenBank/DDBJ whole genome shotgun (WGS) entry which is preliminary data.</text>
</comment>
<feature type="transmembrane region" description="Helical" evidence="9">
    <location>
        <begin position="6"/>
        <end position="23"/>
    </location>
</feature>
<evidence type="ECO:0000256" key="4">
    <source>
        <dbReference type="ARBA" id="ARBA00022679"/>
    </source>
</evidence>
<keyword evidence="6 13" id="KW-0418">Kinase</keyword>
<dbReference type="Pfam" id="PF07730">
    <property type="entry name" value="HisKA_3"/>
    <property type="match status" value="1"/>
</dbReference>
<evidence type="ECO:0000256" key="5">
    <source>
        <dbReference type="ARBA" id="ARBA00022741"/>
    </source>
</evidence>
<dbReference type="GO" id="GO:0005524">
    <property type="term" value="F:ATP binding"/>
    <property type="evidence" value="ECO:0007669"/>
    <property type="project" value="UniProtKB-KW"/>
</dbReference>
<dbReference type="InterPro" id="IPR011712">
    <property type="entry name" value="Sig_transdc_His_kin_sub3_dim/P"/>
</dbReference>
<feature type="transmembrane region" description="Helical" evidence="9">
    <location>
        <begin position="71"/>
        <end position="93"/>
    </location>
</feature>
<feature type="transmembrane region" description="Helical" evidence="9">
    <location>
        <begin position="100"/>
        <end position="116"/>
    </location>
</feature>
<dbReference type="InterPro" id="IPR036890">
    <property type="entry name" value="HATPase_C_sf"/>
</dbReference>
<dbReference type="SUPFAM" id="SSF55874">
    <property type="entry name" value="ATPase domain of HSP90 chaperone/DNA topoisomerase II/histidine kinase"/>
    <property type="match status" value="1"/>
</dbReference>
<feature type="transmembrane region" description="Helical" evidence="9">
    <location>
        <begin position="122"/>
        <end position="140"/>
    </location>
</feature>
<dbReference type="PANTHER" id="PTHR24421:SF10">
    <property type="entry name" value="NITRATE_NITRITE SENSOR PROTEIN NARQ"/>
    <property type="match status" value="1"/>
</dbReference>
<dbReference type="OrthoDB" id="227596at2"/>
<dbReference type="InterPro" id="IPR050482">
    <property type="entry name" value="Sensor_HK_TwoCompSys"/>
</dbReference>
<keyword evidence="9" id="KW-1133">Transmembrane helix</keyword>
<dbReference type="GO" id="GO:0016020">
    <property type="term" value="C:membrane"/>
    <property type="evidence" value="ECO:0007669"/>
    <property type="project" value="InterPro"/>
</dbReference>
<dbReference type="Proteomes" id="UP000185596">
    <property type="component" value="Unassembled WGS sequence"/>
</dbReference>
<dbReference type="GO" id="GO:0046983">
    <property type="term" value="F:protein dimerization activity"/>
    <property type="evidence" value="ECO:0007669"/>
    <property type="project" value="InterPro"/>
</dbReference>
<dbReference type="CDD" id="cd16917">
    <property type="entry name" value="HATPase_UhpB-NarQ-NarX-like"/>
    <property type="match status" value="1"/>
</dbReference>
<evidence type="ECO:0000259" key="10">
    <source>
        <dbReference type="Pfam" id="PF02518"/>
    </source>
</evidence>
<dbReference type="EMBL" id="MSIE01000008">
    <property type="protein sequence ID" value="OLF18390.1"/>
    <property type="molecule type" value="Genomic_DNA"/>
</dbReference>
<dbReference type="InterPro" id="IPR055558">
    <property type="entry name" value="DUF7134"/>
</dbReference>
<name>A0A1Q8CVK0_9PSEU</name>
<sequence length="379" mass="40685">MFGDSLIAAHLLAIDLFLYVVQVVTPEDPTTPPPWYVAVPLTLGVVVPVGFRRKYPVAAAYATLLFGVPHSILELGIASLFTTCISVYTLVAYVSRRQGLLYVLANAVVTGVQAWLQYSAQMVILLIVVALMFALCWVLGEFVGARRAYHAAVEQRLALLEVERDHQARMAVAAERARIARELHDVVAHAVSVIVVQADGAAYAVRTQPELAERAVRTISATGREALTELRRLLGVLRSEDARDDLTPQPGAESLAELAERVRAVGLPVHLEITGAVDDLPAGVGLGVYRIVQEALTNTLKHAGPGTRAVVRVERSGDRVELEICDDGHQAVRPLVGVSGGNGLIGMRERALVFGGSLDAGPRPEGGWRVLASLPLTAE</sequence>